<dbReference type="PROSITE" id="PS50005">
    <property type="entry name" value="TPR"/>
    <property type="match status" value="1"/>
</dbReference>
<accession>A0AAE1VVH1</accession>
<comment type="caution">
    <text evidence="4">The sequence shown here is derived from an EMBL/GenBank/DDBJ whole genome shotgun (WGS) entry which is preliminary data.</text>
</comment>
<dbReference type="InterPro" id="IPR011990">
    <property type="entry name" value="TPR-like_helical_dom_sf"/>
</dbReference>
<keyword evidence="5" id="KW-1185">Reference proteome</keyword>
<evidence type="ECO:0000313" key="5">
    <source>
        <dbReference type="Proteomes" id="UP001291623"/>
    </source>
</evidence>
<reference evidence="4" key="1">
    <citation type="submission" date="2023-12" db="EMBL/GenBank/DDBJ databases">
        <title>Genome assembly of Anisodus tanguticus.</title>
        <authorList>
            <person name="Wang Y.-J."/>
        </authorList>
    </citation>
    <scope>NUCLEOTIDE SEQUENCE</scope>
    <source>
        <strain evidence="4">KB-2021</strain>
        <tissue evidence="4">Leaf</tissue>
    </source>
</reference>
<sequence length="266" mass="28161">MGGPLGFTGLLRSEAIAPQLGLGGLLGGSGRGVLPTTLAGPPQMEAKGLKLASQDLMEVEELHEVALTTSEDGGIRPSPGLGELPVAGGTKGRLSHGGGGPPCNLVHLAMEDHLNWDPKVPGMVGHGKACGGCYYLLCPSLLAALYAPKRHFHVRTPLCRVPLEMGLLAEAETTLSEPAGEVPNGAAGHYLLGLIYRYTDRRNSSIQHFNQALLLDPLLWSAYEELCILGAAQEASAVFGDASSLAFKNNTYTNPKMYKHLLMIRM</sequence>
<dbReference type="EMBL" id="JAVYJV010000001">
    <property type="protein sequence ID" value="KAK4379031.1"/>
    <property type="molecule type" value="Genomic_DNA"/>
</dbReference>
<protein>
    <submittedName>
        <fullName evidence="4">Uncharacterized protein</fullName>
    </submittedName>
</protein>
<evidence type="ECO:0000313" key="4">
    <source>
        <dbReference type="EMBL" id="KAK4379031.1"/>
    </source>
</evidence>
<evidence type="ECO:0000256" key="3">
    <source>
        <dbReference type="PROSITE-ProRule" id="PRU00339"/>
    </source>
</evidence>
<dbReference type="Proteomes" id="UP001291623">
    <property type="component" value="Unassembled WGS sequence"/>
</dbReference>
<dbReference type="PANTHER" id="PTHR12558">
    <property type="entry name" value="CELL DIVISION CYCLE 16,23,27"/>
    <property type="match status" value="1"/>
</dbReference>
<dbReference type="Gene3D" id="1.25.40.10">
    <property type="entry name" value="Tetratricopeptide repeat domain"/>
    <property type="match status" value="1"/>
</dbReference>
<organism evidence="4 5">
    <name type="scientific">Anisodus tanguticus</name>
    <dbReference type="NCBI Taxonomy" id="243964"/>
    <lineage>
        <taxon>Eukaryota</taxon>
        <taxon>Viridiplantae</taxon>
        <taxon>Streptophyta</taxon>
        <taxon>Embryophyta</taxon>
        <taxon>Tracheophyta</taxon>
        <taxon>Spermatophyta</taxon>
        <taxon>Magnoliopsida</taxon>
        <taxon>eudicotyledons</taxon>
        <taxon>Gunneridae</taxon>
        <taxon>Pentapetalae</taxon>
        <taxon>asterids</taxon>
        <taxon>lamiids</taxon>
        <taxon>Solanales</taxon>
        <taxon>Solanaceae</taxon>
        <taxon>Solanoideae</taxon>
        <taxon>Hyoscyameae</taxon>
        <taxon>Anisodus</taxon>
    </lineage>
</organism>
<dbReference type="GO" id="GO:0016567">
    <property type="term" value="P:protein ubiquitination"/>
    <property type="evidence" value="ECO:0007669"/>
    <property type="project" value="TreeGrafter"/>
</dbReference>
<dbReference type="SUPFAM" id="SSF48452">
    <property type="entry name" value="TPR-like"/>
    <property type="match status" value="1"/>
</dbReference>
<dbReference type="GO" id="GO:0005737">
    <property type="term" value="C:cytoplasm"/>
    <property type="evidence" value="ECO:0007669"/>
    <property type="project" value="TreeGrafter"/>
</dbReference>
<dbReference type="GO" id="GO:0031145">
    <property type="term" value="P:anaphase-promoting complex-dependent catabolic process"/>
    <property type="evidence" value="ECO:0007669"/>
    <property type="project" value="TreeGrafter"/>
</dbReference>
<comment type="similarity">
    <text evidence="2">Belongs to the APC3/CDC27 family.</text>
</comment>
<dbReference type="GO" id="GO:0005680">
    <property type="term" value="C:anaphase-promoting complex"/>
    <property type="evidence" value="ECO:0007669"/>
    <property type="project" value="TreeGrafter"/>
</dbReference>
<keyword evidence="1 3" id="KW-0802">TPR repeat</keyword>
<dbReference type="PANTHER" id="PTHR12558:SF13">
    <property type="entry name" value="CELL DIVISION CYCLE PROTEIN 27 HOMOLOG"/>
    <property type="match status" value="1"/>
</dbReference>
<gene>
    <name evidence="4" type="ORF">RND71_000893</name>
</gene>
<dbReference type="InterPro" id="IPR019734">
    <property type="entry name" value="TPR_rpt"/>
</dbReference>
<feature type="repeat" description="TPR" evidence="3">
    <location>
        <begin position="186"/>
        <end position="219"/>
    </location>
</feature>
<dbReference type="AlphaFoldDB" id="A0AAE1VVH1"/>
<evidence type="ECO:0000256" key="2">
    <source>
        <dbReference type="ARBA" id="ARBA00038210"/>
    </source>
</evidence>
<dbReference type="GO" id="GO:0007091">
    <property type="term" value="P:metaphase/anaphase transition of mitotic cell cycle"/>
    <property type="evidence" value="ECO:0007669"/>
    <property type="project" value="TreeGrafter"/>
</dbReference>
<evidence type="ECO:0000256" key="1">
    <source>
        <dbReference type="ARBA" id="ARBA00022803"/>
    </source>
</evidence>
<dbReference type="GO" id="GO:0051301">
    <property type="term" value="P:cell division"/>
    <property type="evidence" value="ECO:0007669"/>
    <property type="project" value="TreeGrafter"/>
</dbReference>
<proteinExistence type="inferred from homology"/>
<name>A0AAE1VVH1_9SOLA</name>